<gene>
    <name evidence="1" type="ORF">SMN809_LOCUS62592</name>
</gene>
<sequence>MNEPEPGSHADQYTFSSDYLYPFYKRVIQAITGVRDGLPD</sequence>
<dbReference type="AlphaFoldDB" id="A0A8S3FGY1"/>
<proteinExistence type="predicted"/>
<feature type="non-terminal residue" evidence="1">
    <location>
        <position position="40"/>
    </location>
</feature>
<evidence type="ECO:0000313" key="2">
    <source>
        <dbReference type="Proteomes" id="UP000676336"/>
    </source>
</evidence>
<comment type="caution">
    <text evidence="1">The sequence shown here is derived from an EMBL/GenBank/DDBJ whole genome shotgun (WGS) entry which is preliminary data.</text>
</comment>
<dbReference type="EMBL" id="CAJOBI010261496">
    <property type="protein sequence ID" value="CAF5122628.1"/>
    <property type="molecule type" value="Genomic_DNA"/>
</dbReference>
<organism evidence="1 2">
    <name type="scientific">Rotaria magnacalcarata</name>
    <dbReference type="NCBI Taxonomy" id="392030"/>
    <lineage>
        <taxon>Eukaryota</taxon>
        <taxon>Metazoa</taxon>
        <taxon>Spiralia</taxon>
        <taxon>Gnathifera</taxon>
        <taxon>Rotifera</taxon>
        <taxon>Eurotatoria</taxon>
        <taxon>Bdelloidea</taxon>
        <taxon>Philodinida</taxon>
        <taxon>Philodinidae</taxon>
        <taxon>Rotaria</taxon>
    </lineage>
</organism>
<reference evidence="1" key="1">
    <citation type="submission" date="2021-02" db="EMBL/GenBank/DDBJ databases">
        <authorList>
            <person name="Nowell W R."/>
        </authorList>
    </citation>
    <scope>NUCLEOTIDE SEQUENCE</scope>
</reference>
<protein>
    <submittedName>
        <fullName evidence="1">Uncharacterized protein</fullName>
    </submittedName>
</protein>
<evidence type="ECO:0000313" key="1">
    <source>
        <dbReference type="EMBL" id="CAF5122628.1"/>
    </source>
</evidence>
<dbReference type="Proteomes" id="UP000676336">
    <property type="component" value="Unassembled WGS sequence"/>
</dbReference>
<accession>A0A8S3FGY1</accession>
<name>A0A8S3FGY1_9BILA</name>